<evidence type="ECO:0000256" key="2">
    <source>
        <dbReference type="SAM" id="SignalP"/>
    </source>
</evidence>
<evidence type="ECO:0000256" key="1">
    <source>
        <dbReference type="SAM" id="Phobius"/>
    </source>
</evidence>
<comment type="caution">
    <text evidence="3">The sequence shown here is derived from an EMBL/GenBank/DDBJ whole genome shotgun (WGS) entry which is preliminary data.</text>
</comment>
<gene>
    <name evidence="3" type="ORF">F8M41_026351</name>
</gene>
<keyword evidence="1" id="KW-1133">Transmembrane helix</keyword>
<dbReference type="Proteomes" id="UP000439903">
    <property type="component" value="Unassembled WGS sequence"/>
</dbReference>
<keyword evidence="4" id="KW-1185">Reference proteome</keyword>
<reference evidence="3 4" key="1">
    <citation type="journal article" date="2019" name="Environ. Microbiol.">
        <title>At the nexus of three kingdoms: the genome of the mycorrhizal fungus Gigaspora margarita provides insights into plant, endobacterial and fungal interactions.</title>
        <authorList>
            <person name="Venice F."/>
            <person name="Ghignone S."/>
            <person name="Salvioli di Fossalunga A."/>
            <person name="Amselem J."/>
            <person name="Novero M."/>
            <person name="Xianan X."/>
            <person name="Sedzielewska Toro K."/>
            <person name="Morin E."/>
            <person name="Lipzen A."/>
            <person name="Grigoriev I.V."/>
            <person name="Henrissat B."/>
            <person name="Martin F.M."/>
            <person name="Bonfante P."/>
        </authorList>
    </citation>
    <scope>NUCLEOTIDE SEQUENCE [LARGE SCALE GENOMIC DNA]</scope>
    <source>
        <strain evidence="3 4">BEG34</strain>
    </source>
</reference>
<feature type="signal peptide" evidence="2">
    <location>
        <begin position="1"/>
        <end position="18"/>
    </location>
</feature>
<evidence type="ECO:0000313" key="4">
    <source>
        <dbReference type="Proteomes" id="UP000439903"/>
    </source>
</evidence>
<dbReference type="EMBL" id="WTPW01000099">
    <property type="protein sequence ID" value="KAF0548138.1"/>
    <property type="molecule type" value="Genomic_DNA"/>
</dbReference>
<feature type="transmembrane region" description="Helical" evidence="1">
    <location>
        <begin position="103"/>
        <end position="122"/>
    </location>
</feature>
<keyword evidence="1" id="KW-0812">Transmembrane</keyword>
<dbReference type="OrthoDB" id="2315521at2759"/>
<accession>A0A8H4AZP1</accession>
<organism evidence="3 4">
    <name type="scientific">Gigaspora margarita</name>
    <dbReference type="NCBI Taxonomy" id="4874"/>
    <lineage>
        <taxon>Eukaryota</taxon>
        <taxon>Fungi</taxon>
        <taxon>Fungi incertae sedis</taxon>
        <taxon>Mucoromycota</taxon>
        <taxon>Glomeromycotina</taxon>
        <taxon>Glomeromycetes</taxon>
        <taxon>Diversisporales</taxon>
        <taxon>Gigasporaceae</taxon>
        <taxon>Gigaspora</taxon>
    </lineage>
</organism>
<evidence type="ECO:0000313" key="3">
    <source>
        <dbReference type="EMBL" id="KAF0548138.1"/>
    </source>
</evidence>
<dbReference type="AlphaFoldDB" id="A0A8H4AZP1"/>
<name>A0A8H4AZP1_GIGMA</name>
<keyword evidence="2" id="KW-0732">Signal</keyword>
<keyword evidence="1" id="KW-0472">Membrane</keyword>
<proteinExistence type="predicted"/>
<protein>
    <submittedName>
        <fullName evidence="3">Uncharacterized protein</fullName>
    </submittedName>
</protein>
<feature type="chain" id="PRO_5034825673" evidence="2">
    <location>
        <begin position="19"/>
        <end position="123"/>
    </location>
</feature>
<sequence>MNFIFAFILFALILTANAAPFNPNKTITSFITCPFDPSYGVDILYVTMRPDPPESGKNERFDIFGTLTNHDITKGTTIIGIYANQSLGSIGTPYSSQYQMSPLLNYLIYLLLQLLLEIQLLIQ</sequence>